<evidence type="ECO:0000259" key="4">
    <source>
        <dbReference type="Pfam" id="PF01814"/>
    </source>
</evidence>
<comment type="similarity">
    <text evidence="1">Belongs to the hemerythrin family.</text>
</comment>
<evidence type="ECO:0000256" key="2">
    <source>
        <dbReference type="ARBA" id="ARBA00022723"/>
    </source>
</evidence>
<dbReference type="InterPro" id="IPR012312">
    <property type="entry name" value="Hemerythrin-like"/>
</dbReference>
<sequence>MTEPEGSEPAQDLSDQDIFAVLDSDHRALLELADRAATTGGADELAVHCEQLVMLAVRHFVAEEQYLFPLMRQHLPDGDRSVHRLSDAHRHLESELRRLEDVERSPQAVGPILADVRARLVDHVESLSQAFASLRGEIDPAEAQRLGDDVLGVEQLAPTRPRLDHSDSPALNKLVSLVEGYVDRIRDAYTHRGVERDER</sequence>
<dbReference type="Gene3D" id="1.20.120.520">
    <property type="entry name" value="nmb1532 protein domain like"/>
    <property type="match status" value="1"/>
</dbReference>
<evidence type="ECO:0000313" key="5">
    <source>
        <dbReference type="EMBL" id="UQX89555.1"/>
    </source>
</evidence>
<proteinExistence type="inferred from homology"/>
<name>A0ABY4R1A5_9ACTN</name>
<dbReference type="RefSeq" id="WP_249773451.1">
    <property type="nucleotide sequence ID" value="NZ_CP097332.1"/>
</dbReference>
<evidence type="ECO:0000256" key="1">
    <source>
        <dbReference type="ARBA" id="ARBA00010587"/>
    </source>
</evidence>
<keyword evidence="2" id="KW-0479">Metal-binding</keyword>
<dbReference type="PANTHER" id="PTHR35585:SF1">
    <property type="entry name" value="HHE DOMAIN PROTEIN (AFU_ORTHOLOGUE AFUA_4G00730)"/>
    <property type="match status" value="1"/>
</dbReference>
<keyword evidence="6" id="KW-1185">Reference proteome</keyword>
<feature type="domain" description="Hemerythrin-like" evidence="4">
    <location>
        <begin position="18"/>
        <end position="125"/>
    </location>
</feature>
<dbReference type="PANTHER" id="PTHR35585">
    <property type="entry name" value="HHE DOMAIN PROTEIN (AFU_ORTHOLOGUE AFUA_4G00730)"/>
    <property type="match status" value="1"/>
</dbReference>
<gene>
    <name evidence="5" type="ORF">M6D93_05990</name>
</gene>
<evidence type="ECO:0000256" key="3">
    <source>
        <dbReference type="ARBA" id="ARBA00023004"/>
    </source>
</evidence>
<keyword evidence="3" id="KW-0408">Iron</keyword>
<organism evidence="5 6">
    <name type="scientific">Jatrophihabitans telluris</name>
    <dbReference type="NCBI Taxonomy" id="2038343"/>
    <lineage>
        <taxon>Bacteria</taxon>
        <taxon>Bacillati</taxon>
        <taxon>Actinomycetota</taxon>
        <taxon>Actinomycetes</taxon>
        <taxon>Jatrophihabitantales</taxon>
        <taxon>Jatrophihabitantaceae</taxon>
        <taxon>Jatrophihabitans</taxon>
    </lineage>
</organism>
<reference evidence="5" key="1">
    <citation type="journal article" date="2018" name="Int. J. Syst. Evol. Microbiol.">
        <title>Jatrophihabitans telluris sp. nov., isolated from sediment soil of lava forest wetlands and the emended description of the genus Jatrophihabitans.</title>
        <authorList>
            <person name="Lee K.C."/>
            <person name="Suh M.K."/>
            <person name="Eom M.K."/>
            <person name="Kim K.K."/>
            <person name="Kim J.S."/>
            <person name="Kim D.S."/>
            <person name="Ko S.H."/>
            <person name="Shin Y.K."/>
            <person name="Lee J.S."/>
        </authorList>
    </citation>
    <scope>NUCLEOTIDE SEQUENCE</scope>
    <source>
        <strain evidence="5">N237</strain>
    </source>
</reference>
<reference evidence="5" key="2">
    <citation type="submission" date="2022-05" db="EMBL/GenBank/DDBJ databases">
        <authorList>
            <person name="Kim J.-S."/>
            <person name="Lee K."/>
            <person name="Suh M."/>
            <person name="Eom M."/>
            <person name="Kim J.-S."/>
            <person name="Kim D.-S."/>
            <person name="Ko S.-H."/>
            <person name="Shin Y."/>
            <person name="Lee J.-S."/>
        </authorList>
    </citation>
    <scope>NUCLEOTIDE SEQUENCE</scope>
    <source>
        <strain evidence="5">N237</strain>
    </source>
</reference>
<dbReference type="Proteomes" id="UP001056336">
    <property type="component" value="Chromosome"/>
</dbReference>
<accession>A0ABY4R1A5</accession>
<dbReference type="EMBL" id="CP097332">
    <property type="protein sequence ID" value="UQX89555.1"/>
    <property type="molecule type" value="Genomic_DNA"/>
</dbReference>
<dbReference type="Pfam" id="PF01814">
    <property type="entry name" value="Hemerythrin"/>
    <property type="match status" value="1"/>
</dbReference>
<dbReference type="InterPro" id="IPR035938">
    <property type="entry name" value="Hemerythrin-like_sf"/>
</dbReference>
<protein>
    <submittedName>
        <fullName evidence="5">Hemerythrin domain-containing protein</fullName>
    </submittedName>
</protein>
<dbReference type="SUPFAM" id="SSF47188">
    <property type="entry name" value="Hemerythrin-like"/>
    <property type="match status" value="1"/>
</dbReference>
<evidence type="ECO:0000313" key="6">
    <source>
        <dbReference type="Proteomes" id="UP001056336"/>
    </source>
</evidence>